<proteinExistence type="predicted"/>
<name>A0A2J6QA87_9HELO</name>
<organism evidence="1 2">
    <name type="scientific">Hyaloscypha hepaticicola</name>
    <dbReference type="NCBI Taxonomy" id="2082293"/>
    <lineage>
        <taxon>Eukaryota</taxon>
        <taxon>Fungi</taxon>
        <taxon>Dikarya</taxon>
        <taxon>Ascomycota</taxon>
        <taxon>Pezizomycotina</taxon>
        <taxon>Leotiomycetes</taxon>
        <taxon>Helotiales</taxon>
        <taxon>Hyaloscyphaceae</taxon>
        <taxon>Hyaloscypha</taxon>
    </lineage>
</organism>
<dbReference type="Proteomes" id="UP000235672">
    <property type="component" value="Unassembled WGS sequence"/>
</dbReference>
<evidence type="ECO:0000313" key="1">
    <source>
        <dbReference type="EMBL" id="PMD23186.1"/>
    </source>
</evidence>
<evidence type="ECO:0000313" key="2">
    <source>
        <dbReference type="Proteomes" id="UP000235672"/>
    </source>
</evidence>
<reference evidence="1 2" key="1">
    <citation type="submission" date="2016-05" db="EMBL/GenBank/DDBJ databases">
        <title>A degradative enzymes factory behind the ericoid mycorrhizal symbiosis.</title>
        <authorList>
            <consortium name="DOE Joint Genome Institute"/>
            <person name="Martino E."/>
            <person name="Morin E."/>
            <person name="Grelet G."/>
            <person name="Kuo A."/>
            <person name="Kohler A."/>
            <person name="Daghino S."/>
            <person name="Barry K."/>
            <person name="Choi C."/>
            <person name="Cichocki N."/>
            <person name="Clum A."/>
            <person name="Copeland A."/>
            <person name="Hainaut M."/>
            <person name="Haridas S."/>
            <person name="Labutti K."/>
            <person name="Lindquist E."/>
            <person name="Lipzen A."/>
            <person name="Khouja H.-R."/>
            <person name="Murat C."/>
            <person name="Ohm R."/>
            <person name="Olson A."/>
            <person name="Spatafora J."/>
            <person name="Veneault-Fourrey C."/>
            <person name="Henrissat B."/>
            <person name="Grigoriev I."/>
            <person name="Martin F."/>
            <person name="Perotto S."/>
        </authorList>
    </citation>
    <scope>NUCLEOTIDE SEQUENCE [LARGE SCALE GENOMIC DNA]</scope>
    <source>
        <strain evidence="1 2">UAMH 7357</strain>
    </source>
</reference>
<dbReference type="AlphaFoldDB" id="A0A2J6QA87"/>
<protein>
    <submittedName>
        <fullName evidence="1">Uncharacterized protein</fullName>
    </submittedName>
</protein>
<keyword evidence="2" id="KW-1185">Reference proteome</keyword>
<accession>A0A2J6QA87</accession>
<sequence length="92" mass="10306">MKEGEEEPMLAALWPSMVFETVDIEHISAMMAEVQVTGFDELTAEIGVIFLSGKLDVSIDVTVKPEFINAFDVNTSFDISNQARFYASLRDR</sequence>
<dbReference type="EMBL" id="KZ613475">
    <property type="protein sequence ID" value="PMD23186.1"/>
    <property type="molecule type" value="Genomic_DNA"/>
</dbReference>
<gene>
    <name evidence="1" type="ORF">NA56DRAFT_701464</name>
</gene>